<proteinExistence type="predicted"/>
<sequence>MSVPYHAHINSNDRVVLPNIKHISLEDLQELVSICQEVSLELPSLEIIRICECPKLRSPSCTHGTINVSPALKMIEGRISWWEALEWEDNDIKQQLQPLFADLYGS</sequence>
<accession>A0A443N0K9</accession>
<reference evidence="1 2" key="1">
    <citation type="journal article" date="2019" name="Nat. Plants">
        <title>Stout camphor tree genome fills gaps in understanding of flowering plant genome evolution.</title>
        <authorList>
            <person name="Chaw S.M."/>
            <person name="Liu Y.C."/>
            <person name="Wu Y.W."/>
            <person name="Wang H.Y."/>
            <person name="Lin C.I."/>
            <person name="Wu C.S."/>
            <person name="Ke H.M."/>
            <person name="Chang L.Y."/>
            <person name="Hsu C.Y."/>
            <person name="Yang H.T."/>
            <person name="Sudianto E."/>
            <person name="Hsu M.H."/>
            <person name="Wu K.P."/>
            <person name="Wang L.N."/>
            <person name="Leebens-Mack J.H."/>
            <person name="Tsai I.J."/>
        </authorList>
    </citation>
    <scope>NUCLEOTIDE SEQUENCE [LARGE SCALE GENOMIC DNA]</scope>
    <source>
        <strain evidence="2">cv. Chaw 1501</strain>
        <tissue evidence="1">Young leaves</tissue>
    </source>
</reference>
<gene>
    <name evidence="1" type="ORF">CKAN_00023300</name>
</gene>
<dbReference type="OrthoDB" id="1678932at2759"/>
<dbReference type="AlphaFoldDB" id="A0A443N0K9"/>
<keyword evidence="2" id="KW-1185">Reference proteome</keyword>
<name>A0A443N0K9_9MAGN</name>
<evidence type="ECO:0000313" key="2">
    <source>
        <dbReference type="Proteomes" id="UP000283530"/>
    </source>
</evidence>
<organism evidence="1 2">
    <name type="scientific">Cinnamomum micranthum f. kanehirae</name>
    <dbReference type="NCBI Taxonomy" id="337451"/>
    <lineage>
        <taxon>Eukaryota</taxon>
        <taxon>Viridiplantae</taxon>
        <taxon>Streptophyta</taxon>
        <taxon>Embryophyta</taxon>
        <taxon>Tracheophyta</taxon>
        <taxon>Spermatophyta</taxon>
        <taxon>Magnoliopsida</taxon>
        <taxon>Magnoliidae</taxon>
        <taxon>Laurales</taxon>
        <taxon>Lauraceae</taxon>
        <taxon>Cinnamomum</taxon>
    </lineage>
</organism>
<dbReference type="Proteomes" id="UP000283530">
    <property type="component" value="Unassembled WGS sequence"/>
</dbReference>
<dbReference type="EMBL" id="QPKB01000001">
    <property type="protein sequence ID" value="RWR72041.1"/>
    <property type="molecule type" value="Genomic_DNA"/>
</dbReference>
<evidence type="ECO:0000313" key="1">
    <source>
        <dbReference type="EMBL" id="RWR72041.1"/>
    </source>
</evidence>
<comment type="caution">
    <text evidence="1">The sequence shown here is derived from an EMBL/GenBank/DDBJ whole genome shotgun (WGS) entry which is preliminary data.</text>
</comment>
<protein>
    <submittedName>
        <fullName evidence="1">Putative disease resistance protein</fullName>
    </submittedName>
</protein>